<name>A0ACA9Y5S7_9ASCO</name>
<proteinExistence type="predicted"/>
<reference evidence="1" key="1">
    <citation type="submission" date="2022-06" db="EMBL/GenBank/DDBJ databases">
        <authorList>
            <person name="Legras J.-L."/>
            <person name="Devillers H."/>
            <person name="Grondin C."/>
        </authorList>
    </citation>
    <scope>NUCLEOTIDE SEQUENCE</scope>
    <source>
        <strain evidence="1">CLIB 1444</strain>
    </source>
</reference>
<evidence type="ECO:0000313" key="2">
    <source>
        <dbReference type="Proteomes" id="UP001152531"/>
    </source>
</evidence>
<dbReference type="Proteomes" id="UP001152531">
    <property type="component" value="Unassembled WGS sequence"/>
</dbReference>
<organism evidence="1 2">
    <name type="scientific">[Candida] jaroonii</name>
    <dbReference type="NCBI Taxonomy" id="467808"/>
    <lineage>
        <taxon>Eukaryota</taxon>
        <taxon>Fungi</taxon>
        <taxon>Dikarya</taxon>
        <taxon>Ascomycota</taxon>
        <taxon>Saccharomycotina</taxon>
        <taxon>Pichiomycetes</taxon>
        <taxon>Debaryomycetaceae</taxon>
        <taxon>Yamadazyma</taxon>
    </lineage>
</organism>
<protein>
    <submittedName>
        <fullName evidence="1">Uncharacterized protein</fullName>
    </submittedName>
</protein>
<sequence length="353" mass="40854">MQVIPNEGLNTIKLGSSFHEIINSFKDQDISIVYSAKSYMKTPIKVVIKSLKIDLVFINYKLCVIELTDIESMGGQYSYNGIELSDLNVKTIYNKIFGPTYPGKLINDKYILSYPGITFKIDSKEDLSTMLNESRDYTCQSIIIFNKQYPDFKSEEDLTTETFKIQIDLTYGMIKFCLNNNEYVAEIGKTNQQDLLNFLGPPSDYFNKFDSRLLIHENSNDHIFKFHNYFNLGIDLLYDLYSGIFKKIIVHTDLIESDQFGKWSKCNFEIFVNSESDQPFDPYGERITNNSHFNDIEPYVKNPPVLLNRLESEIGDLKVESLSEFNWGNSKIYCNDHVIWEIVGDCISCVTIY</sequence>
<gene>
    <name evidence="1" type="ORF">CLIB1444_03S09494</name>
</gene>
<accession>A0ACA9Y5S7</accession>
<dbReference type="EMBL" id="CALSDN010000003">
    <property type="protein sequence ID" value="CAH6720329.1"/>
    <property type="molecule type" value="Genomic_DNA"/>
</dbReference>
<evidence type="ECO:0000313" key="1">
    <source>
        <dbReference type="EMBL" id="CAH6720329.1"/>
    </source>
</evidence>
<keyword evidence="2" id="KW-1185">Reference proteome</keyword>
<comment type="caution">
    <text evidence="1">The sequence shown here is derived from an EMBL/GenBank/DDBJ whole genome shotgun (WGS) entry which is preliminary data.</text>
</comment>